<dbReference type="InParanoid" id="A0A1U7YT49"/>
<dbReference type="CDD" id="cd15798">
    <property type="entry name" value="PMEI-like_3"/>
    <property type="match status" value="1"/>
</dbReference>
<keyword evidence="1 2" id="KW-0732">Signal</keyword>
<reference evidence="5" key="1">
    <citation type="submission" date="2025-08" db="UniProtKB">
        <authorList>
            <consortium name="RefSeq"/>
        </authorList>
    </citation>
    <scope>IDENTIFICATION</scope>
</reference>
<dbReference type="PANTHER" id="PTHR31080">
    <property type="entry name" value="PECTINESTERASE INHIBITOR-LIKE"/>
    <property type="match status" value="1"/>
</dbReference>
<keyword evidence="4" id="KW-1185">Reference proteome</keyword>
<dbReference type="RefSeq" id="XP_010240845.1">
    <property type="nucleotide sequence ID" value="XM_010242543.1"/>
</dbReference>
<dbReference type="GO" id="GO:0009827">
    <property type="term" value="P:plant-type cell wall modification"/>
    <property type="evidence" value="ECO:0000318"/>
    <property type="project" value="GO_Central"/>
</dbReference>
<evidence type="ECO:0000256" key="1">
    <source>
        <dbReference type="ARBA" id="ARBA00022729"/>
    </source>
</evidence>
<dbReference type="NCBIfam" id="TIGR01614">
    <property type="entry name" value="PME_inhib"/>
    <property type="match status" value="1"/>
</dbReference>
<evidence type="ECO:0000313" key="5">
    <source>
        <dbReference type="RefSeq" id="XP_010240845.1"/>
    </source>
</evidence>
<dbReference type="InterPro" id="IPR035513">
    <property type="entry name" value="Invertase/methylesterase_inhib"/>
</dbReference>
<dbReference type="GO" id="GO:0004857">
    <property type="term" value="F:enzyme inhibitor activity"/>
    <property type="evidence" value="ECO:0000318"/>
    <property type="project" value="GO_Central"/>
</dbReference>
<dbReference type="Proteomes" id="UP000189703">
    <property type="component" value="Unplaced"/>
</dbReference>
<dbReference type="AlphaFoldDB" id="A0A1U7YT49"/>
<dbReference type="Gene3D" id="1.20.140.40">
    <property type="entry name" value="Invertase/pectin methylesterase inhibitor family protein"/>
    <property type="match status" value="1"/>
</dbReference>
<dbReference type="InterPro" id="IPR051955">
    <property type="entry name" value="PME_Inhibitor"/>
</dbReference>
<dbReference type="Pfam" id="PF04043">
    <property type="entry name" value="PMEI"/>
    <property type="match status" value="1"/>
</dbReference>
<dbReference type="KEGG" id="nnu:104585608"/>
<dbReference type="PANTHER" id="PTHR31080:SF117">
    <property type="entry name" value="PLANT INVERTASE_PECTIN METHYLESTERASE INHIBITOR SUPERFAMILY PROTEIN"/>
    <property type="match status" value="1"/>
</dbReference>
<organism evidence="4 5">
    <name type="scientific">Nelumbo nucifera</name>
    <name type="common">Sacred lotus</name>
    <dbReference type="NCBI Taxonomy" id="4432"/>
    <lineage>
        <taxon>Eukaryota</taxon>
        <taxon>Viridiplantae</taxon>
        <taxon>Streptophyta</taxon>
        <taxon>Embryophyta</taxon>
        <taxon>Tracheophyta</taxon>
        <taxon>Spermatophyta</taxon>
        <taxon>Magnoliopsida</taxon>
        <taxon>Proteales</taxon>
        <taxon>Nelumbonaceae</taxon>
        <taxon>Nelumbo</taxon>
    </lineage>
</organism>
<dbReference type="GeneID" id="104585608"/>
<proteinExistence type="predicted"/>
<dbReference type="GO" id="GO:0009505">
    <property type="term" value="C:plant-type cell wall"/>
    <property type="evidence" value="ECO:0000318"/>
    <property type="project" value="GO_Central"/>
</dbReference>
<accession>A0A1U7YT49</accession>
<gene>
    <name evidence="5" type="primary">LOC104585608</name>
</gene>
<dbReference type="SUPFAM" id="SSF101148">
    <property type="entry name" value="Plant invertase/pectin methylesterase inhibitor"/>
    <property type="match status" value="1"/>
</dbReference>
<sequence>MEAESARGPSSCCILLAFLFLMVFSSSNMKTCTCLATNTSNPNTTDFIRTSCGVATYPQLCYTSPSSFASSVQDSPRRLAQTALNISITSESTSALVSKLSQRRDRKTREAATVKDCVDQIGNSYIDELKQSLEQLQKLQGPGIDFKMSNIKTWLSAALSNDETLSKLSRFTSNPGTEHWKAIERVLGYLKRTLELGLFYCDYPAILEGYTDAS</sequence>
<feature type="chain" id="PRO_5010585532" evidence="2">
    <location>
        <begin position="28"/>
        <end position="214"/>
    </location>
</feature>
<feature type="signal peptide" evidence="2">
    <location>
        <begin position="1"/>
        <end position="27"/>
    </location>
</feature>
<evidence type="ECO:0000313" key="4">
    <source>
        <dbReference type="Proteomes" id="UP000189703"/>
    </source>
</evidence>
<evidence type="ECO:0000259" key="3">
    <source>
        <dbReference type="SMART" id="SM00856"/>
    </source>
</evidence>
<evidence type="ECO:0000256" key="2">
    <source>
        <dbReference type="SAM" id="SignalP"/>
    </source>
</evidence>
<dbReference type="InterPro" id="IPR006501">
    <property type="entry name" value="Pectinesterase_inhib_dom"/>
</dbReference>
<name>A0A1U7YT49_NELNU</name>
<dbReference type="SMART" id="SM00856">
    <property type="entry name" value="PMEI"/>
    <property type="match status" value="1"/>
</dbReference>
<feature type="domain" description="Pectinesterase inhibitor" evidence="3">
    <location>
        <begin position="43"/>
        <end position="183"/>
    </location>
</feature>
<protein>
    <submittedName>
        <fullName evidence="5">21 kDa protein-like</fullName>
    </submittedName>
</protein>